<dbReference type="Proteomes" id="UP000249417">
    <property type="component" value="Unassembled WGS sequence"/>
</dbReference>
<reference evidence="11 12" key="1">
    <citation type="submission" date="2017-08" db="EMBL/GenBank/DDBJ databases">
        <title>Infants hospitalized years apart are colonized by the same room-sourced microbial strains.</title>
        <authorList>
            <person name="Brooks B."/>
            <person name="Olm M.R."/>
            <person name="Firek B.A."/>
            <person name="Baker R."/>
            <person name="Thomas B.C."/>
            <person name="Morowitz M.J."/>
            <person name="Banfield J.F."/>
        </authorList>
    </citation>
    <scope>NUCLEOTIDE SEQUENCE [LARGE SCALE GENOMIC DNA]</scope>
    <source>
        <strain evidence="11">S2_005_002_R2_29</strain>
    </source>
</reference>
<accession>A0A2W5N2B8</accession>
<dbReference type="InterPro" id="IPR008145">
    <property type="entry name" value="GK/Ca_channel_bsu"/>
</dbReference>
<dbReference type="Pfam" id="PF00625">
    <property type="entry name" value="Guanylate_kin"/>
    <property type="match status" value="1"/>
</dbReference>
<evidence type="ECO:0000256" key="6">
    <source>
        <dbReference type="ARBA" id="ARBA00022777"/>
    </source>
</evidence>
<dbReference type="Gene3D" id="3.30.63.10">
    <property type="entry name" value="Guanylate Kinase phosphate binding domain"/>
    <property type="match status" value="1"/>
</dbReference>
<dbReference type="FunFam" id="3.30.63.10:FF:000002">
    <property type="entry name" value="Guanylate kinase 1"/>
    <property type="match status" value="1"/>
</dbReference>
<keyword evidence="5 9" id="KW-0547">Nucleotide-binding</keyword>
<protein>
    <recommendedName>
        <fullName evidence="3 9">Guanylate kinase</fullName>
        <ecNumber evidence="2 9">2.7.4.8</ecNumber>
    </recommendedName>
    <alternativeName>
        <fullName evidence="8 9">GMP kinase</fullName>
    </alternativeName>
</protein>
<dbReference type="PROSITE" id="PS00856">
    <property type="entry name" value="GUANYLATE_KINASE_1"/>
    <property type="match status" value="1"/>
</dbReference>
<comment type="catalytic activity">
    <reaction evidence="9">
        <text>GMP + ATP = GDP + ADP</text>
        <dbReference type="Rhea" id="RHEA:20780"/>
        <dbReference type="ChEBI" id="CHEBI:30616"/>
        <dbReference type="ChEBI" id="CHEBI:58115"/>
        <dbReference type="ChEBI" id="CHEBI:58189"/>
        <dbReference type="ChEBI" id="CHEBI:456216"/>
        <dbReference type="EC" id="2.7.4.8"/>
    </reaction>
</comment>
<evidence type="ECO:0000259" key="10">
    <source>
        <dbReference type="PROSITE" id="PS50052"/>
    </source>
</evidence>
<gene>
    <name evidence="9" type="primary">gmk</name>
    <name evidence="11" type="ORF">DI551_03040</name>
</gene>
<evidence type="ECO:0000256" key="5">
    <source>
        <dbReference type="ARBA" id="ARBA00022741"/>
    </source>
</evidence>
<evidence type="ECO:0000256" key="9">
    <source>
        <dbReference type="HAMAP-Rule" id="MF_00328"/>
    </source>
</evidence>
<dbReference type="NCBIfam" id="TIGR03263">
    <property type="entry name" value="guanyl_kin"/>
    <property type="match status" value="1"/>
</dbReference>
<dbReference type="EC" id="2.7.4.8" evidence="2 9"/>
<dbReference type="GO" id="GO:0005829">
    <property type="term" value="C:cytosol"/>
    <property type="evidence" value="ECO:0007669"/>
    <property type="project" value="TreeGrafter"/>
</dbReference>
<comment type="caution">
    <text evidence="11">The sequence shown here is derived from an EMBL/GenBank/DDBJ whole genome shotgun (WGS) entry which is preliminary data.</text>
</comment>
<dbReference type="EMBL" id="QFQB01000011">
    <property type="protein sequence ID" value="PZQ47661.1"/>
    <property type="molecule type" value="Genomic_DNA"/>
</dbReference>
<feature type="binding site" evidence="9">
    <location>
        <begin position="16"/>
        <end position="23"/>
    </location>
    <ligand>
        <name>ATP</name>
        <dbReference type="ChEBI" id="CHEBI:30616"/>
    </ligand>
</feature>
<comment type="subcellular location">
    <subcellularLocation>
        <location evidence="9">Cytoplasm</location>
    </subcellularLocation>
</comment>
<dbReference type="GO" id="GO:0005524">
    <property type="term" value="F:ATP binding"/>
    <property type="evidence" value="ECO:0007669"/>
    <property type="project" value="UniProtKB-UniRule"/>
</dbReference>
<dbReference type="CDD" id="cd00071">
    <property type="entry name" value="GMPK"/>
    <property type="match status" value="1"/>
</dbReference>
<name>A0A2W5N2B8_9BACT</name>
<dbReference type="InterPro" id="IPR017665">
    <property type="entry name" value="Guanylate_kinase"/>
</dbReference>
<dbReference type="Gene3D" id="3.40.50.300">
    <property type="entry name" value="P-loop containing nucleotide triphosphate hydrolases"/>
    <property type="match status" value="1"/>
</dbReference>
<comment type="function">
    <text evidence="9">Essential for recycling GMP and indirectly, cGMP.</text>
</comment>
<sequence length="211" mass="24223">MDTHLQRRGLMYVLSSPSGAGKTTITRALLKNNLNLEISISATTRQRRPGEVDGQDYYFMDIPSFNAMVENGEMLEHAKVFNNYYGTPRQPVEEALARGHDVIFDIDWQGTQQLREIAREDLVTVFILPPNAKELERRLRARAQDPEETIRHRMDKASDEMTHYSEYDYVLINNNVDLAILQAQAILDSERLKRTRLVGLSDFVRGLKDGL</sequence>
<dbReference type="InterPro" id="IPR027417">
    <property type="entry name" value="P-loop_NTPase"/>
</dbReference>
<dbReference type="SMART" id="SM00072">
    <property type="entry name" value="GuKc"/>
    <property type="match status" value="1"/>
</dbReference>
<dbReference type="SUPFAM" id="SSF52540">
    <property type="entry name" value="P-loop containing nucleoside triphosphate hydrolases"/>
    <property type="match status" value="1"/>
</dbReference>
<proteinExistence type="inferred from homology"/>
<evidence type="ECO:0000256" key="4">
    <source>
        <dbReference type="ARBA" id="ARBA00022679"/>
    </source>
</evidence>
<evidence type="ECO:0000313" key="11">
    <source>
        <dbReference type="EMBL" id="PZQ47661.1"/>
    </source>
</evidence>
<feature type="domain" description="Guanylate kinase-like" evidence="10">
    <location>
        <begin position="9"/>
        <end position="188"/>
    </location>
</feature>
<evidence type="ECO:0000256" key="3">
    <source>
        <dbReference type="ARBA" id="ARBA00016296"/>
    </source>
</evidence>
<evidence type="ECO:0000256" key="8">
    <source>
        <dbReference type="ARBA" id="ARBA00030128"/>
    </source>
</evidence>
<dbReference type="InterPro" id="IPR020590">
    <property type="entry name" value="Guanylate_kinase_CS"/>
</dbReference>
<dbReference type="PANTHER" id="PTHR23117:SF13">
    <property type="entry name" value="GUANYLATE KINASE"/>
    <property type="match status" value="1"/>
</dbReference>
<evidence type="ECO:0000256" key="7">
    <source>
        <dbReference type="ARBA" id="ARBA00022840"/>
    </source>
</evidence>
<dbReference type="HAMAP" id="MF_00328">
    <property type="entry name" value="Guanylate_kinase"/>
    <property type="match status" value="1"/>
</dbReference>
<dbReference type="InterPro" id="IPR008144">
    <property type="entry name" value="Guanylate_kin-like_dom"/>
</dbReference>
<evidence type="ECO:0000256" key="1">
    <source>
        <dbReference type="ARBA" id="ARBA00005790"/>
    </source>
</evidence>
<keyword evidence="7 9" id="KW-0067">ATP-binding</keyword>
<keyword evidence="6 9" id="KW-0418">Kinase</keyword>
<keyword evidence="4 9" id="KW-0808">Transferase</keyword>
<dbReference type="PANTHER" id="PTHR23117">
    <property type="entry name" value="GUANYLATE KINASE-RELATED"/>
    <property type="match status" value="1"/>
</dbReference>
<dbReference type="PROSITE" id="PS50052">
    <property type="entry name" value="GUANYLATE_KINASE_2"/>
    <property type="match status" value="1"/>
</dbReference>
<keyword evidence="9" id="KW-0963">Cytoplasm</keyword>
<evidence type="ECO:0000256" key="2">
    <source>
        <dbReference type="ARBA" id="ARBA00012961"/>
    </source>
</evidence>
<dbReference type="AlphaFoldDB" id="A0A2W5N2B8"/>
<comment type="similarity">
    <text evidence="1 9">Belongs to the guanylate kinase family.</text>
</comment>
<evidence type="ECO:0000313" key="12">
    <source>
        <dbReference type="Proteomes" id="UP000249417"/>
    </source>
</evidence>
<dbReference type="GO" id="GO:0004385">
    <property type="term" value="F:GMP kinase activity"/>
    <property type="evidence" value="ECO:0007669"/>
    <property type="project" value="UniProtKB-UniRule"/>
</dbReference>
<organism evidence="11 12">
    <name type="scientific">Micavibrio aeruginosavorus</name>
    <dbReference type="NCBI Taxonomy" id="349221"/>
    <lineage>
        <taxon>Bacteria</taxon>
        <taxon>Pseudomonadati</taxon>
        <taxon>Bdellovibrionota</taxon>
        <taxon>Bdellovibrionia</taxon>
        <taxon>Bdellovibrionales</taxon>
        <taxon>Pseudobdellovibrionaceae</taxon>
        <taxon>Micavibrio</taxon>
    </lineage>
</organism>